<evidence type="ECO:0000256" key="1">
    <source>
        <dbReference type="SAM" id="MobiDB-lite"/>
    </source>
</evidence>
<feature type="compositionally biased region" description="Basic and acidic residues" evidence="1">
    <location>
        <begin position="22"/>
        <end position="37"/>
    </location>
</feature>
<reference evidence="2" key="1">
    <citation type="submission" date="2022-07" db="EMBL/GenBank/DDBJ databases">
        <title>Chromosome-level genome of Muraenolepis orangiensis.</title>
        <authorList>
            <person name="Kim J."/>
        </authorList>
    </citation>
    <scope>NUCLEOTIDE SEQUENCE</scope>
    <source>
        <strain evidence="2">KU_S4_2022</strain>
        <tissue evidence="2">Muscle</tissue>
    </source>
</reference>
<organism evidence="2 3">
    <name type="scientific">Muraenolepis orangiensis</name>
    <name type="common">Patagonian moray cod</name>
    <dbReference type="NCBI Taxonomy" id="630683"/>
    <lineage>
        <taxon>Eukaryota</taxon>
        <taxon>Metazoa</taxon>
        <taxon>Chordata</taxon>
        <taxon>Craniata</taxon>
        <taxon>Vertebrata</taxon>
        <taxon>Euteleostomi</taxon>
        <taxon>Actinopterygii</taxon>
        <taxon>Neopterygii</taxon>
        <taxon>Teleostei</taxon>
        <taxon>Neoteleostei</taxon>
        <taxon>Acanthomorphata</taxon>
        <taxon>Zeiogadaria</taxon>
        <taxon>Gadariae</taxon>
        <taxon>Gadiformes</taxon>
        <taxon>Muraenolepidoidei</taxon>
        <taxon>Muraenolepididae</taxon>
        <taxon>Muraenolepis</taxon>
    </lineage>
</organism>
<comment type="caution">
    <text evidence="2">The sequence shown here is derived from an EMBL/GenBank/DDBJ whole genome shotgun (WGS) entry which is preliminary data.</text>
</comment>
<feature type="region of interest" description="Disordered" evidence="1">
    <location>
        <begin position="1"/>
        <end position="78"/>
    </location>
</feature>
<feature type="compositionally biased region" description="Basic residues" evidence="1">
    <location>
        <begin position="69"/>
        <end position="78"/>
    </location>
</feature>
<gene>
    <name evidence="2" type="ORF">NHX12_033315</name>
</gene>
<dbReference type="AlphaFoldDB" id="A0A9Q0IG67"/>
<evidence type="ECO:0000313" key="3">
    <source>
        <dbReference type="Proteomes" id="UP001148018"/>
    </source>
</evidence>
<name>A0A9Q0IG67_9TELE</name>
<proteinExistence type="predicted"/>
<feature type="compositionally biased region" description="Polar residues" evidence="1">
    <location>
        <begin position="50"/>
        <end position="60"/>
    </location>
</feature>
<protein>
    <submittedName>
        <fullName evidence="2">Uncharacterized protein</fullName>
    </submittedName>
</protein>
<sequence>MRRFDGSEEEEMNKADVTWRYSRWDEGNARLTWDRKRGTGSFRDRKRQGQEASGTGSVGQEASGAGSVRGRKRQGQEA</sequence>
<dbReference type="EMBL" id="JANIIK010000048">
    <property type="protein sequence ID" value="KAJ3599352.1"/>
    <property type="molecule type" value="Genomic_DNA"/>
</dbReference>
<keyword evidence="3" id="KW-1185">Reference proteome</keyword>
<dbReference type="Proteomes" id="UP001148018">
    <property type="component" value="Unassembled WGS sequence"/>
</dbReference>
<accession>A0A9Q0IG67</accession>
<evidence type="ECO:0000313" key="2">
    <source>
        <dbReference type="EMBL" id="KAJ3599352.1"/>
    </source>
</evidence>